<feature type="region of interest" description="Disordered" evidence="3">
    <location>
        <begin position="458"/>
        <end position="530"/>
    </location>
</feature>
<comment type="caution">
    <text evidence="5">The sequence shown here is derived from an EMBL/GenBank/DDBJ whole genome shotgun (WGS) entry which is preliminary data.</text>
</comment>
<dbReference type="Proteomes" id="UP000215305">
    <property type="component" value="Unassembled WGS sequence"/>
</dbReference>
<feature type="compositionally biased region" description="Basic and acidic residues" evidence="3">
    <location>
        <begin position="246"/>
        <end position="258"/>
    </location>
</feature>
<dbReference type="GeneID" id="38131439"/>
<dbReference type="SMART" id="SM00360">
    <property type="entry name" value="RRM"/>
    <property type="match status" value="2"/>
</dbReference>
<keyword evidence="1 2" id="KW-0694">RNA-binding</keyword>
<dbReference type="Pfam" id="PF00076">
    <property type="entry name" value="RRM_1"/>
    <property type="match status" value="2"/>
</dbReference>
<keyword evidence="6" id="KW-1185">Reference proteome</keyword>
<dbReference type="GO" id="GO:0003723">
    <property type="term" value="F:RNA binding"/>
    <property type="evidence" value="ECO:0007669"/>
    <property type="project" value="UniProtKB-UniRule"/>
</dbReference>
<evidence type="ECO:0000313" key="6">
    <source>
        <dbReference type="Proteomes" id="UP000215305"/>
    </source>
</evidence>
<evidence type="ECO:0000256" key="2">
    <source>
        <dbReference type="PROSITE-ProRule" id="PRU00176"/>
    </source>
</evidence>
<dbReference type="InterPro" id="IPR052462">
    <property type="entry name" value="SLIRP/GR-RBP-like"/>
</dbReference>
<evidence type="ECO:0000256" key="3">
    <source>
        <dbReference type="SAM" id="MobiDB-lite"/>
    </source>
</evidence>
<feature type="domain" description="RRM" evidence="4">
    <location>
        <begin position="279"/>
        <end position="357"/>
    </location>
</feature>
<evidence type="ECO:0000256" key="1">
    <source>
        <dbReference type="ARBA" id="ARBA00022884"/>
    </source>
</evidence>
<evidence type="ECO:0000259" key="4">
    <source>
        <dbReference type="PROSITE" id="PS50102"/>
    </source>
</evidence>
<feature type="compositionally biased region" description="Basic and acidic residues" evidence="3">
    <location>
        <begin position="133"/>
        <end position="145"/>
    </location>
</feature>
<accession>A0A397HVZ7</accession>
<feature type="region of interest" description="Disordered" evidence="3">
    <location>
        <begin position="1"/>
        <end position="280"/>
    </location>
</feature>
<feature type="compositionally biased region" description="Basic and acidic residues" evidence="3">
    <location>
        <begin position="156"/>
        <end position="169"/>
    </location>
</feature>
<dbReference type="SUPFAM" id="SSF54928">
    <property type="entry name" value="RNA-binding domain, RBD"/>
    <property type="match status" value="2"/>
</dbReference>
<dbReference type="VEuPathDB" id="FungiDB:CDV56_109465"/>
<feature type="compositionally biased region" description="Acidic residues" evidence="3">
    <location>
        <begin position="197"/>
        <end position="210"/>
    </location>
</feature>
<organism evidence="5 6">
    <name type="scientific">Aspergillus thermomutatus</name>
    <name type="common">Neosartorya pseudofischeri</name>
    <dbReference type="NCBI Taxonomy" id="41047"/>
    <lineage>
        <taxon>Eukaryota</taxon>
        <taxon>Fungi</taxon>
        <taxon>Dikarya</taxon>
        <taxon>Ascomycota</taxon>
        <taxon>Pezizomycotina</taxon>
        <taxon>Eurotiomycetes</taxon>
        <taxon>Eurotiomycetidae</taxon>
        <taxon>Eurotiales</taxon>
        <taxon>Aspergillaceae</taxon>
        <taxon>Aspergillus</taxon>
        <taxon>Aspergillus subgen. Fumigati</taxon>
    </lineage>
</organism>
<dbReference type="EMBL" id="NKHU02000018">
    <property type="protein sequence ID" value="RHZ65364.1"/>
    <property type="molecule type" value="Genomic_DNA"/>
</dbReference>
<dbReference type="InterPro" id="IPR012677">
    <property type="entry name" value="Nucleotide-bd_a/b_plait_sf"/>
</dbReference>
<reference evidence="5" key="1">
    <citation type="submission" date="2018-08" db="EMBL/GenBank/DDBJ databases">
        <title>Draft genome sequence of azole-resistant Aspergillus thermomutatus (Neosartorya pseudofischeri) strain HMR AF 39, isolated from a human nasal aspirate.</title>
        <authorList>
            <person name="Parent-Michaud M."/>
            <person name="Dufresne P.J."/>
            <person name="Fournier E."/>
            <person name="Martineau C."/>
            <person name="Moreira S."/>
            <person name="Perkins V."/>
            <person name="De Repentigny L."/>
            <person name="Dufresne S.F."/>
        </authorList>
    </citation>
    <scope>NUCLEOTIDE SEQUENCE [LARGE SCALE GENOMIC DNA]</scope>
    <source>
        <strain evidence="5">HMR AF 39</strain>
    </source>
</reference>
<sequence>MSKTKSVTKKGADKPVDKALSKVKDAGVTKVSQSPKAKSKQIARELASKEKSKRKKKEPTPSSSSESDSDEEMESSSSSSESESEEEKPAKKEVKKETKKAAKASSESESDSDSDEEMDDASSSESESENEDEKPAKKEAKKAESSSESESESEDEKVTKKEAKAKADASESSESESESDSDEEEAPKKAAKKDSSDSEDSESESESEDEAPAKAKKAEKESSEESEDSDESEDSEGSDSDSSESESEKPSKKRKAEEEPAAATKKSKKTDEEATGASANLFVGNLSWNVDEEWLRQEFESFGELSGVRIVTDRDSGRSRGFGYVEYVSAADAAKAYESKKDTELDGRKINLDYATGRPANNNNQQGGFQDRAQTRARNFGDQTSPESDTLFVGNIPFSANEDSVSELFGQTGTIVGIRLPTDPESGRPKGFGYVQFSSVEEARQAFNELNGAELNGRPVRLDFSTPRPSNGDAPRGGRGGFGGRGGRGGPRGGPRGGGRGRGGFGGRGGGAPNKARGGIPEYKGTKVTF</sequence>
<feature type="compositionally biased region" description="Acidic residues" evidence="3">
    <location>
        <begin position="224"/>
        <end position="245"/>
    </location>
</feature>
<feature type="compositionally biased region" description="Acidic residues" evidence="3">
    <location>
        <begin position="171"/>
        <end position="185"/>
    </location>
</feature>
<dbReference type="PANTHER" id="PTHR48027">
    <property type="entry name" value="HETEROGENEOUS NUCLEAR RIBONUCLEOPROTEIN 87F-RELATED"/>
    <property type="match status" value="1"/>
</dbReference>
<feature type="compositionally biased region" description="Gly residues" evidence="3">
    <location>
        <begin position="475"/>
        <end position="512"/>
    </location>
</feature>
<feature type="compositionally biased region" description="Acidic residues" evidence="3">
    <location>
        <begin position="108"/>
        <end position="132"/>
    </location>
</feature>
<feature type="domain" description="RRM" evidence="4">
    <location>
        <begin position="389"/>
        <end position="467"/>
    </location>
</feature>
<name>A0A397HVZ7_ASPTH</name>
<dbReference type="AlphaFoldDB" id="A0A397HVZ7"/>
<feature type="compositionally biased region" description="Basic and acidic residues" evidence="3">
    <location>
        <begin position="10"/>
        <end position="27"/>
    </location>
</feature>
<dbReference type="RefSeq" id="XP_026617834.1">
    <property type="nucleotide sequence ID" value="XM_026763084.1"/>
</dbReference>
<feature type="compositionally biased region" description="Basic and acidic residues" evidence="3">
    <location>
        <begin position="211"/>
        <end position="223"/>
    </location>
</feature>
<proteinExistence type="predicted"/>
<dbReference type="PROSITE" id="PS50102">
    <property type="entry name" value="RRM"/>
    <property type="match status" value="2"/>
</dbReference>
<dbReference type="OrthoDB" id="439808at2759"/>
<dbReference type="FunFam" id="3.30.70.330:FF:000550">
    <property type="entry name" value="Nuclear localization sequence binding protein"/>
    <property type="match status" value="1"/>
</dbReference>
<gene>
    <name evidence="5" type="ORF">CDV56_109465</name>
</gene>
<dbReference type="STRING" id="41047.A0A397HVZ7"/>
<protein>
    <recommendedName>
        <fullName evidence="4">RRM domain-containing protein</fullName>
    </recommendedName>
</protein>
<dbReference type="Gene3D" id="3.30.70.330">
    <property type="match status" value="2"/>
</dbReference>
<feature type="compositionally biased region" description="Basic and acidic residues" evidence="3">
    <location>
        <begin position="186"/>
        <end position="196"/>
    </location>
</feature>
<dbReference type="InterPro" id="IPR000504">
    <property type="entry name" value="RRM_dom"/>
</dbReference>
<evidence type="ECO:0000313" key="5">
    <source>
        <dbReference type="EMBL" id="RHZ65364.1"/>
    </source>
</evidence>
<dbReference type="InterPro" id="IPR035979">
    <property type="entry name" value="RBD_domain_sf"/>
</dbReference>
<feature type="compositionally biased region" description="Basic and acidic residues" evidence="3">
    <location>
        <begin position="87"/>
        <end position="100"/>
    </location>
</feature>